<organism evidence="4 5">
    <name type="scientific">Colwellia psychrerythraea</name>
    <name type="common">Vibrio psychroerythus</name>
    <dbReference type="NCBI Taxonomy" id="28229"/>
    <lineage>
        <taxon>Bacteria</taxon>
        <taxon>Pseudomonadati</taxon>
        <taxon>Pseudomonadota</taxon>
        <taxon>Gammaproteobacteria</taxon>
        <taxon>Alteromonadales</taxon>
        <taxon>Colwelliaceae</taxon>
        <taxon>Colwellia</taxon>
    </lineage>
</organism>
<evidence type="ECO:0000313" key="5">
    <source>
        <dbReference type="Proteomes" id="UP000029868"/>
    </source>
</evidence>
<dbReference type="EMBL" id="JQEC01000002">
    <property type="protein sequence ID" value="KGJ97399.1"/>
    <property type="molecule type" value="Genomic_DNA"/>
</dbReference>
<evidence type="ECO:0000259" key="3">
    <source>
        <dbReference type="PROSITE" id="PS51755"/>
    </source>
</evidence>
<dbReference type="PATRIC" id="fig|28229.3.peg.141"/>
<name>A0A099L359_COLPS</name>
<reference evidence="4 5" key="1">
    <citation type="submission" date="2014-08" db="EMBL/GenBank/DDBJ databases">
        <title>Genomic and Phenotypic Diversity of Colwellia psychrerythraea strains from Disparate Marine Basins.</title>
        <authorList>
            <person name="Techtmann S.M."/>
            <person name="Stelling S.C."/>
            <person name="Utturkar S.M."/>
            <person name="Alshibli N."/>
            <person name="Harris A."/>
            <person name="Brown S.D."/>
            <person name="Hazen T.C."/>
        </authorList>
    </citation>
    <scope>NUCLEOTIDE SEQUENCE [LARGE SCALE GENOMIC DNA]</scope>
    <source>
        <strain evidence="4 5">GAB14E</strain>
    </source>
</reference>
<dbReference type="Gene3D" id="1.10.10.10">
    <property type="entry name" value="Winged helix-like DNA-binding domain superfamily/Winged helix DNA-binding domain"/>
    <property type="match status" value="1"/>
</dbReference>
<dbReference type="Pfam" id="PF00486">
    <property type="entry name" value="Trans_reg_C"/>
    <property type="match status" value="1"/>
</dbReference>
<feature type="domain" description="OmpR/PhoB-type" evidence="3">
    <location>
        <begin position="1"/>
        <end position="94"/>
    </location>
</feature>
<dbReference type="SMART" id="SM00862">
    <property type="entry name" value="Trans_reg_C"/>
    <property type="match status" value="1"/>
</dbReference>
<dbReference type="OrthoDB" id="6281993at2"/>
<dbReference type="Gene3D" id="1.25.40.10">
    <property type="entry name" value="Tetratricopeptide repeat domain"/>
    <property type="match status" value="1"/>
</dbReference>
<sequence>MSVYQFYEFQFNSEKYQLSIDDIKVSIRPKTALLLNYLIENRQVIVSKAELFEAVWQTTHVQNHTLFQVISEIRKLTNEDLVRTQPNRGYQWVAPTKEIIVEQCADTAPIELSNVKANALRKNSFQYLAMAASITMLACFSFYLGQWSTQQNDVLVKGDIAKGTNSLPAINAYAKGVVAFEKGHYSQAKQWFDFSLLEDPSSVQSKLMLAESYFKQKNYTRAQDVAFKLLDSLNKSSYHYSSAADLMSRMYAQQGLVFDALNYAITGANSLENSASFCSIEVSEQRIGRLVQRLIDDKGLQTDKEKLLAGYYKQTVQSEPSAAASEKKLSTADILCEQVNKMTESKEVLSDDVSACLKQESTPWLLSYNYLNKRKVINS</sequence>
<dbReference type="SUPFAM" id="SSF48452">
    <property type="entry name" value="TPR-like"/>
    <property type="match status" value="1"/>
</dbReference>
<dbReference type="GO" id="GO:0003677">
    <property type="term" value="F:DNA binding"/>
    <property type="evidence" value="ECO:0007669"/>
    <property type="project" value="UniProtKB-UniRule"/>
</dbReference>
<gene>
    <name evidence="4" type="ORF">GAB14E_0988</name>
</gene>
<dbReference type="GO" id="GO:0000160">
    <property type="term" value="P:phosphorelay signal transduction system"/>
    <property type="evidence" value="ECO:0007669"/>
    <property type="project" value="InterPro"/>
</dbReference>
<dbReference type="InterPro" id="IPR016032">
    <property type="entry name" value="Sig_transdc_resp-reg_C-effctor"/>
</dbReference>
<dbReference type="SUPFAM" id="SSF46894">
    <property type="entry name" value="C-terminal effector domain of the bipartite response regulators"/>
    <property type="match status" value="1"/>
</dbReference>
<accession>A0A099L359</accession>
<evidence type="ECO:0000313" key="4">
    <source>
        <dbReference type="EMBL" id="KGJ97399.1"/>
    </source>
</evidence>
<evidence type="ECO:0000256" key="1">
    <source>
        <dbReference type="ARBA" id="ARBA00023125"/>
    </source>
</evidence>
<dbReference type="GO" id="GO:0006355">
    <property type="term" value="P:regulation of DNA-templated transcription"/>
    <property type="evidence" value="ECO:0007669"/>
    <property type="project" value="InterPro"/>
</dbReference>
<dbReference type="PROSITE" id="PS51755">
    <property type="entry name" value="OMPR_PHOB"/>
    <property type="match status" value="1"/>
</dbReference>
<dbReference type="InterPro" id="IPR036388">
    <property type="entry name" value="WH-like_DNA-bd_sf"/>
</dbReference>
<protein>
    <submittedName>
        <fullName evidence="4">Transcriptional regulator, CadC</fullName>
    </submittedName>
</protein>
<dbReference type="AlphaFoldDB" id="A0A099L359"/>
<feature type="DNA-binding region" description="OmpR/PhoB-type" evidence="2">
    <location>
        <begin position="1"/>
        <end position="94"/>
    </location>
</feature>
<evidence type="ECO:0000256" key="2">
    <source>
        <dbReference type="PROSITE-ProRule" id="PRU01091"/>
    </source>
</evidence>
<dbReference type="InterPro" id="IPR011990">
    <property type="entry name" value="TPR-like_helical_dom_sf"/>
</dbReference>
<dbReference type="RefSeq" id="WP_033080292.1">
    <property type="nucleotide sequence ID" value="NZ_JQEC01000002.1"/>
</dbReference>
<dbReference type="CDD" id="cd00383">
    <property type="entry name" value="trans_reg_C"/>
    <property type="match status" value="1"/>
</dbReference>
<comment type="caution">
    <text evidence="4">The sequence shown here is derived from an EMBL/GenBank/DDBJ whole genome shotgun (WGS) entry which is preliminary data.</text>
</comment>
<dbReference type="InterPro" id="IPR001867">
    <property type="entry name" value="OmpR/PhoB-type_DNA-bd"/>
</dbReference>
<proteinExistence type="predicted"/>
<dbReference type="Proteomes" id="UP000029868">
    <property type="component" value="Unassembled WGS sequence"/>
</dbReference>
<keyword evidence="1 2" id="KW-0238">DNA-binding</keyword>